<feature type="non-terminal residue" evidence="1">
    <location>
        <position position="1"/>
    </location>
</feature>
<protein>
    <submittedName>
        <fullName evidence="1">Uncharacterized protein</fullName>
    </submittedName>
</protein>
<accession>A0A0F9CX80</accession>
<dbReference type="EMBL" id="LAZR01034152">
    <property type="protein sequence ID" value="KKL46111.1"/>
    <property type="molecule type" value="Genomic_DNA"/>
</dbReference>
<evidence type="ECO:0000313" key="1">
    <source>
        <dbReference type="EMBL" id="KKL46111.1"/>
    </source>
</evidence>
<gene>
    <name evidence="1" type="ORF">LCGC14_2348850</name>
</gene>
<comment type="caution">
    <text evidence="1">The sequence shown here is derived from an EMBL/GenBank/DDBJ whole genome shotgun (WGS) entry which is preliminary data.</text>
</comment>
<dbReference type="AlphaFoldDB" id="A0A0F9CX80"/>
<proteinExistence type="predicted"/>
<name>A0A0F9CX80_9ZZZZ</name>
<organism evidence="1">
    <name type="scientific">marine sediment metagenome</name>
    <dbReference type="NCBI Taxonomy" id="412755"/>
    <lineage>
        <taxon>unclassified sequences</taxon>
        <taxon>metagenomes</taxon>
        <taxon>ecological metagenomes</taxon>
    </lineage>
</organism>
<sequence>DELDVGRDGDGGTVILLVPDTDVTFETDYDDPDELKRLARRCAGADLAKPGVDVVGMIARHAYEGMTIIELGEILGLPQCDCFKDEGGAMRRMRSWPCRCARRGPTMRESVAEGSDP</sequence>
<reference evidence="1" key="1">
    <citation type="journal article" date="2015" name="Nature">
        <title>Complex archaea that bridge the gap between prokaryotes and eukaryotes.</title>
        <authorList>
            <person name="Spang A."/>
            <person name="Saw J.H."/>
            <person name="Jorgensen S.L."/>
            <person name="Zaremba-Niedzwiedzka K."/>
            <person name="Martijn J."/>
            <person name="Lind A.E."/>
            <person name="van Eijk R."/>
            <person name="Schleper C."/>
            <person name="Guy L."/>
            <person name="Ettema T.J."/>
        </authorList>
    </citation>
    <scope>NUCLEOTIDE SEQUENCE</scope>
</reference>